<evidence type="ECO:0000313" key="1">
    <source>
        <dbReference type="EMBL" id="AVG24232.1"/>
    </source>
</evidence>
<proteinExistence type="predicted"/>
<sequence>MEMKKGPSAQWAISEHPRVAQWIGAVGTVATETVSQRVVENLDKALEPLGSTRKMRPTFDVVDLCPDPLVFAVNSGLPRLRVLDKQIDGGSFFHTAQRLTEGEITLVPRISEIWERRTSDGRWMIKTVYETTVYTARGYLVGSARGISLDISNGTEA</sequence>
<dbReference type="RefSeq" id="WP_104913739.1">
    <property type="nucleotide sequence ID" value="NZ_CP026923.1"/>
</dbReference>
<accession>A0A2L2BRJ8</accession>
<protein>
    <submittedName>
        <fullName evidence="1">Uncharacterized protein</fullName>
    </submittedName>
</protein>
<name>A0A2L2BRJ8_9MICO</name>
<gene>
    <name evidence="1" type="ORF">C3B54_111282</name>
</gene>
<dbReference type="Proteomes" id="UP000243077">
    <property type="component" value="Chromosome"/>
</dbReference>
<reference evidence="1 2" key="1">
    <citation type="submission" date="2018-02" db="EMBL/GenBank/DDBJ databases">
        <title>Complete genome of the streamlined marine actinobacterium Pontimonas salivibrio CL-TW6 adapted to coastal planktonic lifestype.</title>
        <authorList>
            <person name="Cho B.C."/>
            <person name="Hardies S.C."/>
            <person name="Jang G.I."/>
            <person name="Hwang C.Y."/>
        </authorList>
    </citation>
    <scope>NUCLEOTIDE SEQUENCE [LARGE SCALE GENOMIC DNA]</scope>
    <source>
        <strain evidence="1 2">CL-TW6</strain>
    </source>
</reference>
<evidence type="ECO:0000313" key="2">
    <source>
        <dbReference type="Proteomes" id="UP000243077"/>
    </source>
</evidence>
<dbReference type="KEGG" id="psai:C3B54_111282"/>
<organism evidence="1 2">
    <name type="scientific">Pontimonas salivibrio</name>
    <dbReference type="NCBI Taxonomy" id="1159327"/>
    <lineage>
        <taxon>Bacteria</taxon>
        <taxon>Bacillati</taxon>
        <taxon>Actinomycetota</taxon>
        <taxon>Actinomycetes</taxon>
        <taxon>Micrococcales</taxon>
        <taxon>Microbacteriaceae</taxon>
        <taxon>Pontimonas</taxon>
    </lineage>
</organism>
<dbReference type="EMBL" id="CP026923">
    <property type="protein sequence ID" value="AVG24232.1"/>
    <property type="molecule type" value="Genomic_DNA"/>
</dbReference>
<keyword evidence="2" id="KW-1185">Reference proteome</keyword>
<dbReference type="OrthoDB" id="5195399at2"/>
<dbReference type="AlphaFoldDB" id="A0A2L2BRJ8"/>